<evidence type="ECO:0000313" key="2">
    <source>
        <dbReference type="EMBL" id="KFI71470.1"/>
    </source>
</evidence>
<protein>
    <submittedName>
        <fullName evidence="2">Uncharacterized protein</fullName>
    </submittedName>
</protein>
<feature type="compositionally biased region" description="Polar residues" evidence="1">
    <location>
        <begin position="1"/>
        <end position="13"/>
    </location>
</feature>
<dbReference type="AlphaFoldDB" id="A0A087BKC0"/>
<reference evidence="2 3" key="1">
    <citation type="submission" date="2014-03" db="EMBL/GenBank/DDBJ databases">
        <title>Genomics of Bifidobacteria.</title>
        <authorList>
            <person name="Ventura M."/>
            <person name="Milani C."/>
            <person name="Lugli G.A."/>
        </authorList>
    </citation>
    <scope>NUCLEOTIDE SEQUENCE [LARGE SCALE GENOMIC DNA]</scope>
    <source>
        <strain evidence="2 3">LMG 21814</strain>
    </source>
</reference>
<organism evidence="2 3">
    <name type="scientific">Bifidobacterium longum subsp. suis</name>
    <dbReference type="NCBI Taxonomy" id="1695"/>
    <lineage>
        <taxon>Bacteria</taxon>
        <taxon>Bacillati</taxon>
        <taxon>Actinomycetota</taxon>
        <taxon>Actinomycetes</taxon>
        <taxon>Bifidobacteriales</taxon>
        <taxon>Bifidobacteriaceae</taxon>
        <taxon>Bifidobacterium</taxon>
    </lineage>
</organism>
<feature type="region of interest" description="Disordered" evidence="1">
    <location>
        <begin position="1"/>
        <end position="21"/>
    </location>
</feature>
<dbReference type="Proteomes" id="UP000029024">
    <property type="component" value="Unassembled WGS sequence"/>
</dbReference>
<gene>
    <name evidence="2" type="ORF">BLSS_1771</name>
</gene>
<dbReference type="Gene3D" id="1.10.1760.20">
    <property type="match status" value="1"/>
</dbReference>
<proteinExistence type="predicted"/>
<dbReference type="EMBL" id="JGZA01000009">
    <property type="protein sequence ID" value="KFI71470.1"/>
    <property type="molecule type" value="Genomic_DNA"/>
</dbReference>
<evidence type="ECO:0000313" key="3">
    <source>
        <dbReference type="Proteomes" id="UP000029024"/>
    </source>
</evidence>
<sequence length="131" mass="13593">MATVSSGEGSQQAGAVRPAKADSAQVSSHRIRLISHHMQFACGVERPQYGQSAPPSCRETTNPLHSSHTVRHSRRCHANIEAYAFGFVIQSALTGAPLAAVALASMGFVVGDAIKAVVASLATAGLSKLGR</sequence>
<name>A0A087BKC0_BIFLN</name>
<comment type="caution">
    <text evidence="2">The sequence shown here is derived from an EMBL/GenBank/DDBJ whole genome shotgun (WGS) entry which is preliminary data.</text>
</comment>
<accession>A0A087BKC0</accession>
<evidence type="ECO:0000256" key="1">
    <source>
        <dbReference type="SAM" id="MobiDB-lite"/>
    </source>
</evidence>